<sequence>MIDLSFRILSWNCELRKFHLS</sequence>
<proteinExistence type="predicted"/>
<protein>
    <submittedName>
        <fullName evidence="1">Uncharacterized protein</fullName>
    </submittedName>
</protein>
<dbReference type="AlphaFoldDB" id="A0A2P2NA78"/>
<accession>A0A2P2NA78</accession>
<evidence type="ECO:0000313" key="1">
    <source>
        <dbReference type="EMBL" id="MBX39383.1"/>
    </source>
</evidence>
<reference evidence="1" key="1">
    <citation type="submission" date="2018-02" db="EMBL/GenBank/DDBJ databases">
        <title>Rhizophora mucronata_Transcriptome.</title>
        <authorList>
            <person name="Meera S.P."/>
            <person name="Sreeshan A."/>
            <person name="Augustine A."/>
        </authorList>
    </citation>
    <scope>NUCLEOTIDE SEQUENCE</scope>
    <source>
        <tissue evidence="1">Leaf</tissue>
    </source>
</reference>
<organism evidence="1">
    <name type="scientific">Rhizophora mucronata</name>
    <name type="common">Asiatic mangrove</name>
    <dbReference type="NCBI Taxonomy" id="61149"/>
    <lineage>
        <taxon>Eukaryota</taxon>
        <taxon>Viridiplantae</taxon>
        <taxon>Streptophyta</taxon>
        <taxon>Embryophyta</taxon>
        <taxon>Tracheophyta</taxon>
        <taxon>Spermatophyta</taxon>
        <taxon>Magnoliopsida</taxon>
        <taxon>eudicotyledons</taxon>
        <taxon>Gunneridae</taxon>
        <taxon>Pentapetalae</taxon>
        <taxon>rosids</taxon>
        <taxon>fabids</taxon>
        <taxon>Malpighiales</taxon>
        <taxon>Rhizophoraceae</taxon>
        <taxon>Rhizophora</taxon>
    </lineage>
</organism>
<dbReference type="EMBL" id="GGEC01058899">
    <property type="protein sequence ID" value="MBX39383.1"/>
    <property type="molecule type" value="Transcribed_RNA"/>
</dbReference>
<name>A0A2P2NA78_RHIMU</name>